<feature type="active site" evidence="1">
    <location>
        <position position="252"/>
    </location>
</feature>
<dbReference type="SUPFAM" id="SSF52266">
    <property type="entry name" value="SGNH hydrolase"/>
    <property type="match status" value="1"/>
</dbReference>
<dbReference type="RefSeq" id="WP_073485763.1">
    <property type="nucleotide sequence ID" value="NZ_FQVN01000006.1"/>
</dbReference>
<dbReference type="STRING" id="2017.SAMN05444320_106433"/>
<name>A0A1M5H7J8_STRHI</name>
<feature type="domain" description="SGNH hydrolase-type esterase" evidence="3">
    <location>
        <begin position="41"/>
        <end position="259"/>
    </location>
</feature>
<evidence type="ECO:0000259" key="3">
    <source>
        <dbReference type="Pfam" id="PF13472"/>
    </source>
</evidence>
<feature type="disulfide bond" evidence="2">
    <location>
        <begin position="128"/>
        <end position="136"/>
    </location>
</feature>
<dbReference type="InterPro" id="IPR037460">
    <property type="entry name" value="SEST-like"/>
</dbReference>
<dbReference type="InterPro" id="IPR013830">
    <property type="entry name" value="SGNH_hydro"/>
</dbReference>
<dbReference type="AlphaFoldDB" id="A0A1M5H7J8"/>
<feature type="disulfide bond" evidence="2">
    <location>
        <begin position="62"/>
        <end position="87"/>
    </location>
</feature>
<proteinExistence type="predicted"/>
<gene>
    <name evidence="4" type="ORF">SAMN05444320_106433</name>
</gene>
<keyword evidence="2" id="KW-1015">Disulfide bond</keyword>
<dbReference type="EMBL" id="FQVN01000006">
    <property type="protein sequence ID" value="SHG11885.1"/>
    <property type="molecule type" value="Genomic_DNA"/>
</dbReference>
<dbReference type="PANTHER" id="PTHR37981">
    <property type="entry name" value="LIPASE 2"/>
    <property type="match status" value="1"/>
</dbReference>
<evidence type="ECO:0000256" key="1">
    <source>
        <dbReference type="PIRSR" id="PIRSR637460-1"/>
    </source>
</evidence>
<dbReference type="Proteomes" id="UP000184501">
    <property type="component" value="Unassembled WGS sequence"/>
</dbReference>
<dbReference type="OrthoDB" id="5503950at2"/>
<feature type="active site" description="Nucleophile" evidence="1">
    <location>
        <position position="45"/>
    </location>
</feature>
<evidence type="ECO:0000313" key="5">
    <source>
        <dbReference type="Proteomes" id="UP000184501"/>
    </source>
</evidence>
<dbReference type="Gene3D" id="3.40.50.1110">
    <property type="entry name" value="SGNH hydrolase"/>
    <property type="match status" value="1"/>
</dbReference>
<protein>
    <submittedName>
        <fullName evidence="4">Lysophospholipase L1</fullName>
    </submittedName>
</protein>
<dbReference type="InterPro" id="IPR036514">
    <property type="entry name" value="SGNH_hydro_sf"/>
</dbReference>
<evidence type="ECO:0000256" key="2">
    <source>
        <dbReference type="PIRSR" id="PIRSR637460-2"/>
    </source>
</evidence>
<reference evidence="4 5" key="1">
    <citation type="submission" date="2016-11" db="EMBL/GenBank/DDBJ databases">
        <authorList>
            <person name="Jaros S."/>
            <person name="Januszkiewicz K."/>
            <person name="Wedrychowicz H."/>
        </authorList>
    </citation>
    <scope>NUCLEOTIDE SEQUENCE [LARGE SCALE GENOMIC DNA]</scope>
    <source>
        <strain evidence="4 5">DSM 44523</strain>
    </source>
</reference>
<sequence length="278" mass="29163">MRPARPVLRVLTTVLLSLVTGGAAVLGASPVLADVSVDYVALGDSYSSGVGTRSYDNDSGNCLRGPKAYPALWSASRAPASFRFAACSGATTAEVKANQLGALSSGTDLVTVSVGGNDAGFADRVTTCQLGTDAECDQTVDEAEEYMENELPARLDSTYSRIRRAAPKAKVLVVGYPRLFELGSCPVFGALSEPKRARLNQAADRMAAVTSARAKAAGFTFVDVRQRFAGHGVCSRTPWVNGLSWPIAESYHPNADGHAKGYLPALEGVTKSAASARR</sequence>
<dbReference type="PANTHER" id="PTHR37981:SF1">
    <property type="entry name" value="SGNH HYDROLASE-TYPE ESTERASE DOMAIN-CONTAINING PROTEIN"/>
    <property type="match status" value="1"/>
</dbReference>
<dbReference type="CDD" id="cd01823">
    <property type="entry name" value="SEST_like"/>
    <property type="match status" value="1"/>
</dbReference>
<organism evidence="4 5">
    <name type="scientific">Streptoalloteichus hindustanus</name>
    <dbReference type="NCBI Taxonomy" id="2017"/>
    <lineage>
        <taxon>Bacteria</taxon>
        <taxon>Bacillati</taxon>
        <taxon>Actinomycetota</taxon>
        <taxon>Actinomycetes</taxon>
        <taxon>Pseudonocardiales</taxon>
        <taxon>Pseudonocardiaceae</taxon>
        <taxon>Streptoalloteichus</taxon>
    </lineage>
</organism>
<keyword evidence="5" id="KW-1185">Reference proteome</keyword>
<dbReference type="GO" id="GO:0004806">
    <property type="term" value="F:triacylglycerol lipase activity"/>
    <property type="evidence" value="ECO:0007669"/>
    <property type="project" value="TreeGrafter"/>
</dbReference>
<accession>A0A1M5H7J8</accession>
<dbReference type="Pfam" id="PF13472">
    <property type="entry name" value="Lipase_GDSL_2"/>
    <property type="match status" value="1"/>
</dbReference>
<evidence type="ECO:0000313" key="4">
    <source>
        <dbReference type="EMBL" id="SHG11885.1"/>
    </source>
</evidence>
<dbReference type="GO" id="GO:0019433">
    <property type="term" value="P:triglyceride catabolic process"/>
    <property type="evidence" value="ECO:0007669"/>
    <property type="project" value="TreeGrafter"/>
</dbReference>